<sequence>MDVTDDGQANEDDDDDDDDDDDSDDSDDGFQITLEKPEGAKPNPPAGAKHLLRPTGVRTASGTPDVPQPTGTPTNASERSQGNSAQPLKVESQRSAAPSATKGVLTHGGKEGKDFPEVRTSSIDVEANPIWGGDNGKPLMEVDIDADLAEHSKPWRLPGTDQTDFFNYGFDEYTWTQYCVRQQAMAGTI</sequence>
<comment type="similarity">
    <text evidence="2">Belongs to the FIP1 family.</text>
</comment>
<dbReference type="InterPro" id="IPR051187">
    <property type="entry name" value="Pre-mRNA_3'-end_processing_reg"/>
</dbReference>
<evidence type="ECO:0000313" key="8">
    <source>
        <dbReference type="RefSeq" id="XP_033458696.1"/>
    </source>
</evidence>
<evidence type="ECO:0000259" key="6">
    <source>
        <dbReference type="Pfam" id="PF05182"/>
    </source>
</evidence>
<dbReference type="GeneID" id="54360072"/>
<feature type="region of interest" description="Disordered" evidence="5">
    <location>
        <begin position="1"/>
        <end position="121"/>
    </location>
</feature>
<dbReference type="PANTHER" id="PTHR13484">
    <property type="entry name" value="FIP1-LIKE 1 PROTEIN"/>
    <property type="match status" value="1"/>
</dbReference>
<proteinExistence type="inferred from homology"/>
<dbReference type="GO" id="GO:0006397">
    <property type="term" value="P:mRNA processing"/>
    <property type="evidence" value="ECO:0007669"/>
    <property type="project" value="UniProtKB-KW"/>
</dbReference>
<evidence type="ECO:0000313" key="7">
    <source>
        <dbReference type="Proteomes" id="UP000504637"/>
    </source>
</evidence>
<dbReference type="RefSeq" id="XP_033458696.1">
    <property type="nucleotide sequence ID" value="XM_033602272.1"/>
</dbReference>
<evidence type="ECO:0000256" key="4">
    <source>
        <dbReference type="ARBA" id="ARBA00023242"/>
    </source>
</evidence>
<evidence type="ECO:0000256" key="3">
    <source>
        <dbReference type="ARBA" id="ARBA00022664"/>
    </source>
</evidence>
<dbReference type="AlphaFoldDB" id="A0A6J3M0U4"/>
<name>A0A6J3M0U4_9PEZI</name>
<dbReference type="PANTHER" id="PTHR13484:SF0">
    <property type="entry name" value="PRE-MRNA 3'-END-PROCESSING FACTOR FIP1"/>
    <property type="match status" value="1"/>
</dbReference>
<gene>
    <name evidence="8" type="ORF">K489DRAFT_340920</name>
</gene>
<feature type="non-terminal residue" evidence="8">
    <location>
        <position position="189"/>
    </location>
</feature>
<reference evidence="8" key="2">
    <citation type="submission" date="2020-04" db="EMBL/GenBank/DDBJ databases">
        <authorList>
            <consortium name="NCBI Genome Project"/>
        </authorList>
    </citation>
    <scope>NUCLEOTIDE SEQUENCE</scope>
    <source>
        <strain evidence="8">CBS 342.82</strain>
    </source>
</reference>
<dbReference type="OrthoDB" id="1917198at2759"/>
<keyword evidence="4" id="KW-0539">Nucleus</keyword>
<evidence type="ECO:0000256" key="5">
    <source>
        <dbReference type="SAM" id="MobiDB-lite"/>
    </source>
</evidence>
<keyword evidence="7" id="KW-1185">Reference proteome</keyword>
<feature type="compositionally biased region" description="Acidic residues" evidence="5">
    <location>
        <begin position="1"/>
        <end position="28"/>
    </location>
</feature>
<feature type="compositionally biased region" description="Polar residues" evidence="5">
    <location>
        <begin position="69"/>
        <end position="86"/>
    </location>
</feature>
<reference evidence="8" key="3">
    <citation type="submission" date="2025-08" db="UniProtKB">
        <authorList>
            <consortium name="RefSeq"/>
        </authorList>
    </citation>
    <scope>IDENTIFICATION</scope>
    <source>
        <strain evidence="8">CBS 342.82</strain>
    </source>
</reference>
<comment type="subcellular location">
    <subcellularLocation>
        <location evidence="1">Nucleus</location>
    </subcellularLocation>
</comment>
<feature type="compositionally biased region" description="Basic and acidic residues" evidence="5">
    <location>
        <begin position="108"/>
        <end position="117"/>
    </location>
</feature>
<dbReference type="GO" id="GO:0005847">
    <property type="term" value="C:mRNA cleavage and polyadenylation specificity factor complex"/>
    <property type="evidence" value="ECO:0007669"/>
    <property type="project" value="TreeGrafter"/>
</dbReference>
<dbReference type="Proteomes" id="UP000504637">
    <property type="component" value="Unplaced"/>
</dbReference>
<dbReference type="InterPro" id="IPR007854">
    <property type="entry name" value="Fip1_dom"/>
</dbReference>
<organism evidence="8">
    <name type="scientific">Dissoconium aciculare CBS 342.82</name>
    <dbReference type="NCBI Taxonomy" id="1314786"/>
    <lineage>
        <taxon>Eukaryota</taxon>
        <taxon>Fungi</taxon>
        <taxon>Dikarya</taxon>
        <taxon>Ascomycota</taxon>
        <taxon>Pezizomycotina</taxon>
        <taxon>Dothideomycetes</taxon>
        <taxon>Dothideomycetidae</taxon>
        <taxon>Mycosphaerellales</taxon>
        <taxon>Dissoconiaceae</taxon>
        <taxon>Dissoconium</taxon>
    </lineage>
</organism>
<protein>
    <recommendedName>
        <fullName evidence="6">Pre-mRNA polyadenylation factor Fip1 domain-containing protein</fullName>
    </recommendedName>
</protein>
<dbReference type="Pfam" id="PF05182">
    <property type="entry name" value="Fip1"/>
    <property type="match status" value="1"/>
</dbReference>
<keyword evidence="3" id="KW-0507">mRNA processing</keyword>
<evidence type="ECO:0000256" key="1">
    <source>
        <dbReference type="ARBA" id="ARBA00004123"/>
    </source>
</evidence>
<accession>A0A6J3M0U4</accession>
<reference evidence="8" key="1">
    <citation type="submission" date="2020-01" db="EMBL/GenBank/DDBJ databases">
        <authorList>
            <consortium name="DOE Joint Genome Institute"/>
            <person name="Haridas S."/>
            <person name="Albert R."/>
            <person name="Binder M."/>
            <person name="Bloem J."/>
            <person name="Labutti K."/>
            <person name="Salamov A."/>
            <person name="Andreopoulos B."/>
            <person name="Baker S.E."/>
            <person name="Barry K."/>
            <person name="Bills G."/>
            <person name="Bluhm B.H."/>
            <person name="Cannon C."/>
            <person name="Castanera R."/>
            <person name="Culley D.E."/>
            <person name="Daum C."/>
            <person name="Ezra D."/>
            <person name="Gonzalez J.B."/>
            <person name="Henrissat B."/>
            <person name="Kuo A."/>
            <person name="Liang C."/>
            <person name="Lipzen A."/>
            <person name="Lutzoni F."/>
            <person name="Magnuson J."/>
            <person name="Mondo S."/>
            <person name="Nolan M."/>
            <person name="Ohm R."/>
            <person name="Pangilinan J."/>
            <person name="Park H.-J."/>
            <person name="Ramirez L."/>
            <person name="Alfaro M."/>
            <person name="Sun H."/>
            <person name="Tritt A."/>
            <person name="Yoshinaga Y."/>
            <person name="Zwiers L.-H."/>
            <person name="Turgeon B.G."/>
            <person name="Goodwin S.B."/>
            <person name="Spatafora J.W."/>
            <person name="Crous P.W."/>
            <person name="Grigoriev I.V."/>
        </authorList>
    </citation>
    <scope>NUCLEOTIDE SEQUENCE</scope>
    <source>
        <strain evidence="8">CBS 342.82</strain>
    </source>
</reference>
<feature type="domain" description="Pre-mRNA polyadenylation factor Fip1" evidence="6">
    <location>
        <begin position="143"/>
        <end position="185"/>
    </location>
</feature>
<evidence type="ECO:0000256" key="2">
    <source>
        <dbReference type="ARBA" id="ARBA00007459"/>
    </source>
</evidence>